<protein>
    <submittedName>
        <fullName evidence="2">Calcium channel toxin-like protein</fullName>
    </submittedName>
</protein>
<sequence length="63" mass="6970">MNRFFILLLLIVILSHAKAEDESYRGNCPSLKKPCNSDRDCCPYGEKCLSAGAGYYCKPDPGP</sequence>
<name>A0A059UHJ5_MESGB</name>
<organism evidence="2">
    <name type="scientific">Mesobuthus gibbosus</name>
    <name type="common">Mediterranean checkered scorpion</name>
    <name type="synonym">Buthus gibbosus</name>
    <dbReference type="NCBI Taxonomy" id="123226"/>
    <lineage>
        <taxon>Eukaryota</taxon>
        <taxon>Metazoa</taxon>
        <taxon>Ecdysozoa</taxon>
        <taxon>Arthropoda</taxon>
        <taxon>Chelicerata</taxon>
        <taxon>Arachnida</taxon>
        <taxon>Scorpiones</taxon>
        <taxon>Buthida</taxon>
        <taxon>Buthoidea</taxon>
        <taxon>Buthidae</taxon>
        <taxon>Mesobuthus</taxon>
    </lineage>
</organism>
<dbReference type="AlphaFoldDB" id="A0A059UHJ5"/>
<accession>A0A059UHJ5</accession>
<evidence type="ECO:0000313" key="2">
    <source>
        <dbReference type="EMBL" id="AHZ63119.1"/>
    </source>
</evidence>
<feature type="signal peptide" evidence="1">
    <location>
        <begin position="1"/>
        <end position="19"/>
    </location>
</feature>
<feature type="chain" id="PRO_5001579944" evidence="1">
    <location>
        <begin position="20"/>
        <end position="63"/>
    </location>
</feature>
<keyword evidence="1" id="KW-0732">Signal</keyword>
<reference evidence="2" key="1">
    <citation type="journal article" date="2014" name="BMC Genomics">
        <title>The Mediterranean scorpion Mesobuthus gibbosus (Scorpiones, Buthidae): transcriptome analysis and organization of the genome encoding chlorotoxin-like peptides.</title>
        <authorList>
            <person name="Diego-Garcia E."/>
            <person name="Caliskan F."/>
            <person name="Tytgat J."/>
        </authorList>
    </citation>
    <scope>NUCLEOTIDE SEQUENCE</scope>
</reference>
<proteinExistence type="evidence at transcript level"/>
<evidence type="ECO:0000256" key="1">
    <source>
        <dbReference type="SAM" id="SignalP"/>
    </source>
</evidence>
<dbReference type="EMBL" id="KF770810">
    <property type="protein sequence ID" value="AHZ63119.1"/>
    <property type="molecule type" value="mRNA"/>
</dbReference>